<proteinExistence type="predicted"/>
<reference evidence="1 2" key="1">
    <citation type="submission" date="2017-07" db="EMBL/GenBank/DDBJ databases">
        <title>A draft genome sequence of Komagataeibacter oboediens LMG 18849.</title>
        <authorList>
            <person name="Skraban J."/>
            <person name="Cleenwerck I."/>
            <person name="Vandamme P."/>
            <person name="Trcek J."/>
        </authorList>
    </citation>
    <scope>NUCLEOTIDE SEQUENCE [LARGE SCALE GENOMIC DNA]</scope>
    <source>
        <strain evidence="1 2">LMG 18849</strain>
    </source>
</reference>
<sequence>MGAGDRMMTVNPFKYAAVAAVRDMSIDGDVMTLTVCFETPDKPVALALFAGDVPISYVRVVCDPAVSSTVADGKSYGRAVISGIRTAYGLNDTPVLQCARSGRTLFTLPVPHDETMSAKPPVRHMSVSDLVLELDPGHLSSIDDLVPYAVEFYKEKGKNCFIDTVYHMFLKRGPAAGFEQKRTFDEKNLPRSLRRFLNDVYDSKEARKFWIRRIPGSASDDFSFRL</sequence>
<organism evidence="1 2">
    <name type="scientific">Komagataeibacter oboediens</name>
    <dbReference type="NCBI Taxonomy" id="65958"/>
    <lineage>
        <taxon>Bacteria</taxon>
        <taxon>Pseudomonadati</taxon>
        <taxon>Pseudomonadota</taxon>
        <taxon>Alphaproteobacteria</taxon>
        <taxon>Acetobacterales</taxon>
        <taxon>Acetobacteraceae</taxon>
        <taxon>Komagataeibacter</taxon>
    </lineage>
</organism>
<name>A0A318R5P8_9PROT</name>
<accession>A0A318R5P8</accession>
<dbReference type="Proteomes" id="UP000247417">
    <property type="component" value="Unassembled WGS sequence"/>
</dbReference>
<evidence type="ECO:0000313" key="2">
    <source>
        <dbReference type="Proteomes" id="UP000247417"/>
    </source>
</evidence>
<dbReference type="AlphaFoldDB" id="A0A318R5P8"/>
<comment type="caution">
    <text evidence="1">The sequence shown here is derived from an EMBL/GenBank/DDBJ whole genome shotgun (WGS) entry which is preliminary data.</text>
</comment>
<gene>
    <name evidence="1" type="ORF">CFR80_11450</name>
</gene>
<protein>
    <submittedName>
        <fullName evidence="1">Uncharacterized protein</fullName>
    </submittedName>
</protein>
<evidence type="ECO:0000313" key="1">
    <source>
        <dbReference type="EMBL" id="PYD81473.1"/>
    </source>
</evidence>
<dbReference type="EMBL" id="NKTX01000029">
    <property type="protein sequence ID" value="PYD81473.1"/>
    <property type="molecule type" value="Genomic_DNA"/>
</dbReference>